<dbReference type="SFLD" id="SFLDS00019">
    <property type="entry name" value="Glutathione_Transferase_(cytos"/>
    <property type="match status" value="1"/>
</dbReference>
<dbReference type="PANTHER" id="PTHR11571:SF150">
    <property type="entry name" value="GLUTATHIONE S-TRANSFERASE"/>
    <property type="match status" value="1"/>
</dbReference>
<dbReference type="OrthoDB" id="9797500at2"/>
<evidence type="ECO:0000313" key="4">
    <source>
        <dbReference type="EMBL" id="KST63124.1"/>
    </source>
</evidence>
<dbReference type="InterPro" id="IPR036282">
    <property type="entry name" value="Glutathione-S-Trfase_C_sf"/>
</dbReference>
<dbReference type="CDD" id="cd03192">
    <property type="entry name" value="GST_C_Sigma_like"/>
    <property type="match status" value="1"/>
</dbReference>
<dbReference type="InterPro" id="IPR050213">
    <property type="entry name" value="GST_superfamily"/>
</dbReference>
<dbReference type="GO" id="GO:0006749">
    <property type="term" value="P:glutathione metabolic process"/>
    <property type="evidence" value="ECO:0007669"/>
    <property type="project" value="TreeGrafter"/>
</dbReference>
<dbReference type="GO" id="GO:0004364">
    <property type="term" value="F:glutathione transferase activity"/>
    <property type="evidence" value="ECO:0007669"/>
    <property type="project" value="TreeGrafter"/>
</dbReference>
<dbReference type="EMBL" id="LMTZ01000158">
    <property type="protein sequence ID" value="KST62346.1"/>
    <property type="molecule type" value="Genomic_DNA"/>
</dbReference>
<dbReference type="InterPro" id="IPR036249">
    <property type="entry name" value="Thioredoxin-like_sf"/>
</dbReference>
<dbReference type="EMBL" id="LMTZ01000143">
    <property type="protein sequence ID" value="KST63124.1"/>
    <property type="molecule type" value="Genomic_DNA"/>
</dbReference>
<keyword evidence="3" id="KW-0808">Transferase</keyword>
<protein>
    <submittedName>
        <fullName evidence="3">Glutathione S-transferase</fullName>
    </submittedName>
</protein>
<dbReference type="RefSeq" id="WP_027845595.1">
    <property type="nucleotide sequence ID" value="NZ_LMTZ01000143.1"/>
</dbReference>
<dbReference type="InterPro" id="IPR004046">
    <property type="entry name" value="GST_C"/>
</dbReference>
<dbReference type="InterPro" id="IPR040079">
    <property type="entry name" value="Glutathione_S-Trfase"/>
</dbReference>
<dbReference type="InterPro" id="IPR010987">
    <property type="entry name" value="Glutathione-S-Trfase_C-like"/>
</dbReference>
<reference evidence="3 5" key="1">
    <citation type="journal article" date="2015" name="Genome Announc.">
        <title>Draft Genome of the Euendolithic (true boring) Cyanobacterium Mastigocoleus testarum strain BC008.</title>
        <authorList>
            <person name="Guida B.S."/>
            <person name="Garcia-Pichel F."/>
        </authorList>
    </citation>
    <scope>NUCLEOTIDE SEQUENCE [LARGE SCALE GENOMIC DNA]</scope>
    <source>
        <strain evidence="3 5">BC008</strain>
    </source>
</reference>
<gene>
    <name evidence="3" type="ORF">BC008_09245</name>
    <name evidence="4" type="ORF">BC008_12510</name>
</gene>
<dbReference type="SUPFAM" id="SSF52833">
    <property type="entry name" value="Thioredoxin-like"/>
    <property type="match status" value="1"/>
</dbReference>
<dbReference type="SFLD" id="SFLDG00363">
    <property type="entry name" value="AMPS_(cytGST):_Alpha-__Mu-__Pi"/>
    <property type="match status" value="1"/>
</dbReference>
<proteinExistence type="predicted"/>
<dbReference type="Pfam" id="PF14497">
    <property type="entry name" value="GST_C_3"/>
    <property type="match status" value="1"/>
</dbReference>
<dbReference type="AlphaFoldDB" id="A0A0V7ZCW4"/>
<dbReference type="PANTHER" id="PTHR11571">
    <property type="entry name" value="GLUTATHIONE S-TRANSFERASE"/>
    <property type="match status" value="1"/>
</dbReference>
<keyword evidence="5" id="KW-1185">Reference proteome</keyword>
<dbReference type="Gene3D" id="1.20.1050.10">
    <property type="match status" value="1"/>
</dbReference>
<comment type="caution">
    <text evidence="3">The sequence shown here is derived from an EMBL/GenBank/DDBJ whole genome shotgun (WGS) entry which is preliminary data.</text>
</comment>
<organism evidence="3 5">
    <name type="scientific">Mastigocoleus testarum BC008</name>
    <dbReference type="NCBI Taxonomy" id="371196"/>
    <lineage>
        <taxon>Bacteria</taxon>
        <taxon>Bacillati</taxon>
        <taxon>Cyanobacteriota</taxon>
        <taxon>Cyanophyceae</taxon>
        <taxon>Nostocales</taxon>
        <taxon>Hapalosiphonaceae</taxon>
        <taxon>Mastigocoleus</taxon>
    </lineage>
</organism>
<feature type="domain" description="GST N-terminal" evidence="1">
    <location>
        <begin position="3"/>
        <end position="82"/>
    </location>
</feature>
<sequence>MNNPILFYYNDGKGRAELSRLIFIYGDISFEDKGISFQEYFQMRDSGQLPFEQLPILQVDGTTISQSCAIARYAAKKAGLYPNDNVQAAQTDMIVDAWRDILDIFYGCYVDRVVDNGRLVMKMREPKVKLEKLNEFFDTTWSMHLRRFEKMISSSSNSPFLVGDSLTWADLALFDLLCTFDENANLWKTESTFFYIPDPYGPYRPSAEILKLPLVNELSKIIKQTPSIKTWLTSHPY</sequence>
<dbReference type="InterPro" id="IPR004045">
    <property type="entry name" value="Glutathione_S-Trfase_N"/>
</dbReference>
<dbReference type="PROSITE" id="PS50404">
    <property type="entry name" value="GST_NTER"/>
    <property type="match status" value="1"/>
</dbReference>
<name>A0A0V7ZCW4_9CYAN</name>
<dbReference type="Gene3D" id="3.40.30.10">
    <property type="entry name" value="Glutaredoxin"/>
    <property type="match status" value="1"/>
</dbReference>
<evidence type="ECO:0000259" key="1">
    <source>
        <dbReference type="PROSITE" id="PS50404"/>
    </source>
</evidence>
<evidence type="ECO:0000313" key="5">
    <source>
        <dbReference type="Proteomes" id="UP000053372"/>
    </source>
</evidence>
<accession>A0A0V7ZCW4</accession>
<feature type="domain" description="GST C-terminal" evidence="2">
    <location>
        <begin position="84"/>
        <end position="237"/>
    </location>
</feature>
<dbReference type="PROSITE" id="PS50405">
    <property type="entry name" value="GST_CTER"/>
    <property type="match status" value="1"/>
</dbReference>
<dbReference type="SFLD" id="SFLDG01205">
    <property type="entry name" value="AMPS.1"/>
    <property type="match status" value="1"/>
</dbReference>
<dbReference type="SUPFAM" id="SSF47616">
    <property type="entry name" value="GST C-terminal domain-like"/>
    <property type="match status" value="1"/>
</dbReference>
<dbReference type="CDD" id="cd03039">
    <property type="entry name" value="GST_N_Sigma_like"/>
    <property type="match status" value="1"/>
</dbReference>
<dbReference type="Proteomes" id="UP000053372">
    <property type="component" value="Unassembled WGS sequence"/>
</dbReference>
<evidence type="ECO:0000259" key="2">
    <source>
        <dbReference type="PROSITE" id="PS50405"/>
    </source>
</evidence>
<evidence type="ECO:0000313" key="3">
    <source>
        <dbReference type="EMBL" id="KST62346.1"/>
    </source>
</evidence>